<proteinExistence type="predicted"/>
<dbReference type="KEGG" id="sphh:SDAV_001280"/>
<evidence type="ECO:0000313" key="2">
    <source>
        <dbReference type="Proteomes" id="UP000253689"/>
    </source>
</evidence>
<organism evidence="1 2">
    <name type="scientific">Spiroplasma phoeniceum P40</name>
    <dbReference type="NCBI Taxonomy" id="1276259"/>
    <lineage>
        <taxon>Bacteria</taxon>
        <taxon>Bacillati</taxon>
        <taxon>Mycoplasmatota</taxon>
        <taxon>Mollicutes</taxon>
        <taxon>Entomoplasmatales</taxon>
        <taxon>Spiroplasmataceae</taxon>
        <taxon>Spiroplasma</taxon>
    </lineage>
</organism>
<dbReference type="RefSeq" id="WP_114564909.1">
    <property type="nucleotide sequence ID" value="NZ_CP031088.1"/>
</dbReference>
<protein>
    <submittedName>
        <fullName evidence="1">Spiroplasma plectrovirus-related protein</fullName>
    </submittedName>
</protein>
<dbReference type="AlphaFoldDB" id="A0A345DPV9"/>
<reference evidence="2" key="1">
    <citation type="submission" date="2018-07" db="EMBL/GenBank/DDBJ databases">
        <title>Complete Genome Sequence of Spiroplasma phoeniceum.</title>
        <authorList>
            <person name="Davis R.E."/>
            <person name="Shao J.Y."/>
            <person name="Zhao Y."/>
            <person name="Silver A."/>
            <person name="Stump z."/>
            <person name="Gasparich G."/>
        </authorList>
    </citation>
    <scope>NUCLEOTIDE SEQUENCE [LARGE SCALE GENOMIC DNA]</scope>
    <source>
        <strain evidence="2">P40</strain>
    </source>
</reference>
<gene>
    <name evidence="1" type="ORF">SDAV_001280</name>
</gene>
<keyword evidence="2" id="KW-1185">Reference proteome</keyword>
<evidence type="ECO:0000313" key="1">
    <source>
        <dbReference type="EMBL" id="AXF96247.1"/>
    </source>
</evidence>
<accession>A0A345DPV9</accession>
<sequence length="96" mass="11505">MRGIFDVGNPYEYVKFFSLFFVKNGFLLYPKALYFSLRGAGSDNYFSSPIVRFYNAYKVDVKDFSYYFYSNWNTETDKLPSIYEVFSVEKYDNYLI</sequence>
<name>A0A345DPV9_9MOLU</name>
<dbReference type="EMBL" id="CP031088">
    <property type="protein sequence ID" value="AXF96247.1"/>
    <property type="molecule type" value="Genomic_DNA"/>
</dbReference>
<dbReference type="Proteomes" id="UP000253689">
    <property type="component" value="Chromosome"/>
</dbReference>